<sequence length="367" mass="42886">MQEPTRVGMVDVSNPVSFFTRFAPSSQFLRPRYCRDKPAMEIELLEKFGFSKVIDYNYITKDFELLDELLTLILSGNDRVIKSFGYLFKAIHKPRQGEICDDLFSILHLLKKCTTESDYPSKLKWINEKLQSYGHADIKSKPSTFKYHGIEFKLPPNCLLTCESANLIGFYNEQEELNDELIANLIMLFPSMFVHAMTESGITIRENCFCFLIDSKGNMKLIVSYMGCLEDEKFSLNQNTKLLDLNSIKGISSTYSYFDLFYDRFRRKGKYGMFNHELVFDSFRCGSLGQYCGNYETILSEFYQFLMKRYAERKPRQKKKLEIKETPNNQKNNSNENLAASNLTKKQLEMKKNSENILRDVTNFIKR</sequence>
<dbReference type="EMBL" id="GG738853">
    <property type="protein sequence ID" value="EFC47678.1"/>
    <property type="molecule type" value="Genomic_DNA"/>
</dbReference>
<name>D2V5N0_NAEGR</name>
<dbReference type="GeneID" id="8849233"/>
<dbReference type="InParanoid" id="D2V5N0"/>
<dbReference type="VEuPathDB" id="AmoebaDB:NAEGRDRAFT_78675"/>
<proteinExistence type="predicted"/>
<dbReference type="RefSeq" id="XP_002680422.1">
    <property type="nucleotide sequence ID" value="XM_002680376.1"/>
</dbReference>
<gene>
    <name evidence="1" type="ORF">NAEGRDRAFT_78675</name>
</gene>
<accession>D2V5N0</accession>
<dbReference type="Proteomes" id="UP000006671">
    <property type="component" value="Unassembled WGS sequence"/>
</dbReference>
<dbReference type="KEGG" id="ngr:NAEGRDRAFT_78675"/>
<reference evidence="1 2" key="1">
    <citation type="journal article" date="2010" name="Cell">
        <title>The genome of Naegleria gruberi illuminates early eukaryotic versatility.</title>
        <authorList>
            <person name="Fritz-Laylin L.K."/>
            <person name="Prochnik S.E."/>
            <person name="Ginger M.L."/>
            <person name="Dacks J.B."/>
            <person name="Carpenter M.L."/>
            <person name="Field M.C."/>
            <person name="Kuo A."/>
            <person name="Paredez A."/>
            <person name="Chapman J."/>
            <person name="Pham J."/>
            <person name="Shu S."/>
            <person name="Neupane R."/>
            <person name="Cipriano M."/>
            <person name="Mancuso J."/>
            <person name="Tu H."/>
            <person name="Salamov A."/>
            <person name="Lindquist E."/>
            <person name="Shapiro H."/>
            <person name="Lucas S."/>
            <person name="Grigoriev I.V."/>
            <person name="Cande W.Z."/>
            <person name="Fulton C."/>
            <person name="Rokhsar D.S."/>
            <person name="Dawson S.C."/>
        </authorList>
    </citation>
    <scope>NUCLEOTIDE SEQUENCE [LARGE SCALE GENOMIC DNA]</scope>
    <source>
        <strain evidence="1 2">NEG-M</strain>
    </source>
</reference>
<organism evidence="2">
    <name type="scientific">Naegleria gruberi</name>
    <name type="common">Amoeba</name>
    <dbReference type="NCBI Taxonomy" id="5762"/>
    <lineage>
        <taxon>Eukaryota</taxon>
        <taxon>Discoba</taxon>
        <taxon>Heterolobosea</taxon>
        <taxon>Tetramitia</taxon>
        <taxon>Eutetramitia</taxon>
        <taxon>Vahlkampfiidae</taxon>
        <taxon>Naegleria</taxon>
    </lineage>
</organism>
<evidence type="ECO:0000313" key="1">
    <source>
        <dbReference type="EMBL" id="EFC47678.1"/>
    </source>
</evidence>
<keyword evidence="2" id="KW-1185">Reference proteome</keyword>
<dbReference type="AlphaFoldDB" id="D2V5N0"/>
<evidence type="ECO:0000313" key="2">
    <source>
        <dbReference type="Proteomes" id="UP000006671"/>
    </source>
</evidence>
<protein>
    <submittedName>
        <fullName evidence="1">Predicted protein</fullName>
    </submittedName>
</protein>